<feature type="domain" description="NAD-dependent epimerase/dehydratase" evidence="10">
    <location>
        <begin position="7"/>
        <end position="238"/>
    </location>
</feature>
<feature type="binding site" evidence="9">
    <location>
        <begin position="11"/>
        <end position="17"/>
    </location>
    <ligand>
        <name>NADP(+)</name>
        <dbReference type="ChEBI" id="CHEBI:58349"/>
    </ligand>
</feature>
<feature type="binding site" evidence="9">
    <location>
        <begin position="164"/>
        <end position="167"/>
    </location>
    <ligand>
        <name>NADP(+)</name>
        <dbReference type="ChEBI" id="CHEBI:58349"/>
    </ligand>
</feature>
<dbReference type="FunFam" id="3.40.50.720:FF:000101">
    <property type="entry name" value="GDP-L-fucose synthase"/>
    <property type="match status" value="1"/>
</dbReference>
<comment type="pathway">
    <text evidence="1 9">Nucleotide-sugar biosynthesis; GDP-L-fucose biosynthesis via de novo pathway; GDP-L-fucose from GDP-alpha-D-mannose: step 2/2.</text>
</comment>
<dbReference type="PANTHER" id="PTHR43238">
    <property type="entry name" value="GDP-L-FUCOSE SYNTHASE"/>
    <property type="match status" value="1"/>
</dbReference>
<feature type="site" description="Important for catalytic activity" evidence="9">
    <location>
        <position position="108"/>
    </location>
</feature>
<gene>
    <name evidence="9" type="primary">fcl</name>
    <name evidence="11" type="ORF">B0F88_107121</name>
</gene>
<feature type="site" description="Important for catalytic activity" evidence="9">
    <location>
        <position position="110"/>
    </location>
</feature>
<feature type="binding site" evidence="9">
    <location>
        <begin position="106"/>
        <end position="109"/>
    </location>
    <ligand>
        <name>NADP(+)</name>
        <dbReference type="ChEBI" id="CHEBI:58349"/>
    </ligand>
</feature>
<sequence>MDKNAKIFIAGHRGMVGSAIARRLAAAGYTNLITRTHAELDLIDQTVVTQFLEHEKPDYIFLAAAKVGGIHANNTYRAEFIYQNLMIEANIVHAAWKAGVQRLLFLGSSCIYPRDCPQPIKEEYLLTGPLEQTNEPYAIAKIVGIKLCENYNRQYGTQYVSAMPTNLYGPNDNYDLNTSHVLPALIRKAHEAKVRGDKELVVWGSGKPMREFLYVDDMADACIFLMEQNISEGLFNVGTAEDVTIREVAETVMSVVGFDGEIVFDASKPDGTPRKLLNVDRMRELGWQAKTSLRDGIAKSYADFLTKSAE</sequence>
<evidence type="ECO:0000256" key="6">
    <source>
        <dbReference type="ARBA" id="ARBA00023235"/>
    </source>
</evidence>
<dbReference type="GO" id="GO:0070401">
    <property type="term" value="F:NADP+ binding"/>
    <property type="evidence" value="ECO:0007669"/>
    <property type="project" value="UniProtKB-UniRule"/>
</dbReference>
<organism evidence="11 12">
    <name type="scientific">Methylobacter tundripaludum</name>
    <dbReference type="NCBI Taxonomy" id="173365"/>
    <lineage>
        <taxon>Bacteria</taxon>
        <taxon>Pseudomonadati</taxon>
        <taxon>Pseudomonadota</taxon>
        <taxon>Gammaproteobacteria</taxon>
        <taxon>Methylococcales</taxon>
        <taxon>Methylococcaceae</taxon>
        <taxon>Methylobacter</taxon>
    </lineage>
</organism>
<dbReference type="AlphaFoldDB" id="A0A2S6H2E2"/>
<dbReference type="PANTHER" id="PTHR43238:SF1">
    <property type="entry name" value="GDP-L-FUCOSE SYNTHASE"/>
    <property type="match status" value="1"/>
</dbReference>
<dbReference type="Gene3D" id="3.90.25.10">
    <property type="entry name" value="UDP-galactose 4-epimerase, domain 1"/>
    <property type="match status" value="1"/>
</dbReference>
<name>A0A2S6H2E2_9GAMM</name>
<evidence type="ECO:0000256" key="2">
    <source>
        <dbReference type="ARBA" id="ARBA00005959"/>
    </source>
</evidence>
<evidence type="ECO:0000313" key="12">
    <source>
        <dbReference type="Proteomes" id="UP000238071"/>
    </source>
</evidence>
<dbReference type="InterPro" id="IPR036291">
    <property type="entry name" value="NAD(P)-bd_dom_sf"/>
</dbReference>
<reference evidence="11 12" key="1">
    <citation type="submission" date="2018-02" db="EMBL/GenBank/DDBJ databases">
        <title>Subsurface microbial communities from deep shales in Ohio and West Virginia, USA.</title>
        <authorList>
            <person name="Wrighton K."/>
        </authorList>
    </citation>
    <scope>NUCLEOTIDE SEQUENCE [LARGE SCALE GENOMIC DNA]</scope>
    <source>
        <strain evidence="11 12">OWC-G53F</strain>
    </source>
</reference>
<dbReference type="InterPro" id="IPR001509">
    <property type="entry name" value="Epimerase_deHydtase"/>
</dbReference>
<evidence type="ECO:0000256" key="7">
    <source>
        <dbReference type="ARBA" id="ARBA00023268"/>
    </source>
</evidence>
<dbReference type="SUPFAM" id="SSF51735">
    <property type="entry name" value="NAD(P)-binding Rossmann-fold domains"/>
    <property type="match status" value="1"/>
</dbReference>
<comment type="similarity">
    <text evidence="2 9">Belongs to the NAD(P)-dependent epimerase/dehydratase family. Fucose synthase subfamily.</text>
</comment>
<dbReference type="InterPro" id="IPR028614">
    <property type="entry name" value="GDP_fucose/colitose_synth"/>
</dbReference>
<evidence type="ECO:0000256" key="4">
    <source>
        <dbReference type="ARBA" id="ARBA00022857"/>
    </source>
</evidence>
<feature type="binding site" evidence="9">
    <location>
        <position position="270"/>
    </location>
    <ligand>
        <name>substrate</name>
    </ligand>
</feature>
<dbReference type="HAMAP" id="MF_00956">
    <property type="entry name" value="GDP_fucose_synth"/>
    <property type="match status" value="1"/>
</dbReference>
<evidence type="ECO:0000259" key="10">
    <source>
        <dbReference type="Pfam" id="PF01370"/>
    </source>
</evidence>
<feature type="binding site" evidence="9">
    <location>
        <position position="203"/>
    </location>
    <ligand>
        <name>substrate</name>
    </ligand>
</feature>
<keyword evidence="5 9" id="KW-0560">Oxidoreductase</keyword>
<dbReference type="GO" id="GO:0042351">
    <property type="term" value="P:'de novo' GDP-L-fucose biosynthetic process"/>
    <property type="evidence" value="ECO:0007669"/>
    <property type="project" value="UniProtKB-UniRule"/>
</dbReference>
<keyword evidence="6 9" id="KW-0413">Isomerase</keyword>
<accession>A0A2S6H2E2</accession>
<proteinExistence type="inferred from homology"/>
<dbReference type="Pfam" id="PF01370">
    <property type="entry name" value="Epimerase"/>
    <property type="match status" value="1"/>
</dbReference>
<dbReference type="CDD" id="cd05239">
    <property type="entry name" value="GDP_FS_SDR_e"/>
    <property type="match status" value="1"/>
</dbReference>
<feature type="binding site" evidence="9">
    <location>
        <position position="210"/>
    </location>
    <ligand>
        <name>substrate</name>
    </ligand>
</feature>
<evidence type="ECO:0000256" key="9">
    <source>
        <dbReference type="HAMAP-Rule" id="MF_00956"/>
    </source>
</evidence>
<keyword evidence="12" id="KW-1185">Reference proteome</keyword>
<dbReference type="OrthoDB" id="9811425at2"/>
<comment type="catalytic activity">
    <reaction evidence="8 9">
        <text>GDP-beta-L-fucose + NADP(+) = GDP-4-dehydro-alpha-D-rhamnose + NADPH + H(+)</text>
        <dbReference type="Rhea" id="RHEA:18885"/>
        <dbReference type="ChEBI" id="CHEBI:15378"/>
        <dbReference type="ChEBI" id="CHEBI:57273"/>
        <dbReference type="ChEBI" id="CHEBI:57783"/>
        <dbReference type="ChEBI" id="CHEBI:57964"/>
        <dbReference type="ChEBI" id="CHEBI:58349"/>
        <dbReference type="EC" id="1.1.1.271"/>
    </reaction>
</comment>
<comment type="caution">
    <text evidence="11">The sequence shown here is derived from an EMBL/GenBank/DDBJ whole genome shotgun (WGS) entry which is preliminary data.</text>
</comment>
<protein>
    <recommendedName>
        <fullName evidence="3 9">GDP-L-fucose synthase</fullName>
        <ecNumber evidence="3 9">1.1.1.271</ecNumber>
    </recommendedName>
    <alternativeName>
        <fullName evidence="9">GDP-4-keto-6-deoxy-D-mannose-3,5-epimerase-4-reductase</fullName>
    </alternativeName>
</protein>
<feature type="active site" description="Proton donor/acceptor" evidence="9">
    <location>
        <position position="137"/>
    </location>
</feature>
<evidence type="ECO:0000256" key="8">
    <source>
        <dbReference type="ARBA" id="ARBA00051935"/>
    </source>
</evidence>
<evidence type="ECO:0000313" key="11">
    <source>
        <dbReference type="EMBL" id="PPK71597.1"/>
    </source>
</evidence>
<dbReference type="RefSeq" id="WP_104423863.1">
    <property type="nucleotide sequence ID" value="NZ_PTIY01000007.1"/>
</dbReference>
<keyword evidence="4 9" id="KW-0521">NADP</keyword>
<feature type="binding site" evidence="9">
    <location>
        <position position="188"/>
    </location>
    <ligand>
        <name>substrate</name>
    </ligand>
</feature>
<feature type="binding site" evidence="9">
    <location>
        <position position="180"/>
    </location>
    <ligand>
        <name>NADP(+)</name>
        <dbReference type="ChEBI" id="CHEBI:58349"/>
    </ligand>
</feature>
<evidence type="ECO:0000256" key="1">
    <source>
        <dbReference type="ARBA" id="ARBA00004883"/>
    </source>
</evidence>
<dbReference type="Proteomes" id="UP000238071">
    <property type="component" value="Unassembled WGS sequence"/>
</dbReference>
<dbReference type="EMBL" id="PTIY01000007">
    <property type="protein sequence ID" value="PPK71597.1"/>
    <property type="molecule type" value="Genomic_DNA"/>
</dbReference>
<feature type="binding site" evidence="9">
    <location>
        <position position="141"/>
    </location>
    <ligand>
        <name>NADP(+)</name>
        <dbReference type="ChEBI" id="CHEBI:58349"/>
    </ligand>
</feature>
<evidence type="ECO:0000256" key="3">
    <source>
        <dbReference type="ARBA" id="ARBA00012371"/>
    </source>
</evidence>
<dbReference type="UniPathway" id="UPA00128">
    <property type="reaction ID" value="UER00191"/>
</dbReference>
<dbReference type="GO" id="GO:0016853">
    <property type="term" value="F:isomerase activity"/>
    <property type="evidence" value="ECO:0007669"/>
    <property type="project" value="UniProtKB-KW"/>
</dbReference>
<dbReference type="Gene3D" id="3.40.50.720">
    <property type="entry name" value="NAD(P)-binding Rossmann-like Domain"/>
    <property type="match status" value="1"/>
</dbReference>
<comment type="function">
    <text evidence="9">Catalyzes the two-step NADP-dependent conversion of GDP-4-dehydro-6-deoxy-D-mannose to GDP-fucose, involving an epimerase and a reductase reaction.</text>
</comment>
<evidence type="ECO:0000256" key="5">
    <source>
        <dbReference type="ARBA" id="ARBA00023002"/>
    </source>
</evidence>
<keyword evidence="7 9" id="KW-0511">Multifunctional enzyme</keyword>
<dbReference type="GO" id="GO:0050577">
    <property type="term" value="F:GDP-L-fucose synthase activity"/>
    <property type="evidence" value="ECO:0007669"/>
    <property type="project" value="UniProtKB-UniRule"/>
</dbReference>
<dbReference type="EC" id="1.1.1.271" evidence="3 9"/>